<dbReference type="EMBL" id="LAZR01047086">
    <property type="protein sequence ID" value="KKK95039.1"/>
    <property type="molecule type" value="Genomic_DNA"/>
</dbReference>
<accession>A0A0F9BXG7</accession>
<comment type="caution">
    <text evidence="2">The sequence shown here is derived from an EMBL/GenBank/DDBJ whole genome shotgun (WGS) entry which is preliminary data.</text>
</comment>
<reference evidence="2" key="1">
    <citation type="journal article" date="2015" name="Nature">
        <title>Complex archaea that bridge the gap between prokaryotes and eukaryotes.</title>
        <authorList>
            <person name="Spang A."/>
            <person name="Saw J.H."/>
            <person name="Jorgensen S.L."/>
            <person name="Zaremba-Niedzwiedzka K."/>
            <person name="Martijn J."/>
            <person name="Lind A.E."/>
            <person name="van Eijk R."/>
            <person name="Schleper C."/>
            <person name="Guy L."/>
            <person name="Ettema T.J."/>
        </authorList>
    </citation>
    <scope>NUCLEOTIDE SEQUENCE</scope>
</reference>
<keyword evidence="1" id="KW-0472">Membrane</keyword>
<keyword evidence="1" id="KW-0812">Transmembrane</keyword>
<evidence type="ECO:0000313" key="2">
    <source>
        <dbReference type="EMBL" id="KKK95039.1"/>
    </source>
</evidence>
<keyword evidence="1" id="KW-1133">Transmembrane helix</keyword>
<feature type="transmembrane region" description="Helical" evidence="1">
    <location>
        <begin position="12"/>
        <end position="33"/>
    </location>
</feature>
<proteinExistence type="predicted"/>
<dbReference type="AlphaFoldDB" id="A0A0F9BXG7"/>
<feature type="non-terminal residue" evidence="2">
    <location>
        <position position="1"/>
    </location>
</feature>
<name>A0A0F9BXG7_9ZZZZ</name>
<protein>
    <submittedName>
        <fullName evidence="2">Uncharacterized protein</fullName>
    </submittedName>
</protein>
<gene>
    <name evidence="2" type="ORF">LCGC14_2676830</name>
</gene>
<evidence type="ECO:0000256" key="1">
    <source>
        <dbReference type="SAM" id="Phobius"/>
    </source>
</evidence>
<sequence length="51" mass="5529">KGPFGIEHMDGYNLFVITLIAHLAFGAVLGIIVQKWKKGSNSILSLDKVGM</sequence>
<organism evidence="2">
    <name type="scientific">marine sediment metagenome</name>
    <dbReference type="NCBI Taxonomy" id="412755"/>
    <lineage>
        <taxon>unclassified sequences</taxon>
        <taxon>metagenomes</taxon>
        <taxon>ecological metagenomes</taxon>
    </lineage>
</organism>